<proteinExistence type="predicted"/>
<organism evidence="1 2">
    <name type="scientific">Panagrellus redivivus</name>
    <name type="common">Microworm</name>
    <dbReference type="NCBI Taxonomy" id="6233"/>
    <lineage>
        <taxon>Eukaryota</taxon>
        <taxon>Metazoa</taxon>
        <taxon>Ecdysozoa</taxon>
        <taxon>Nematoda</taxon>
        <taxon>Chromadorea</taxon>
        <taxon>Rhabditida</taxon>
        <taxon>Tylenchina</taxon>
        <taxon>Panagrolaimomorpha</taxon>
        <taxon>Panagrolaimoidea</taxon>
        <taxon>Panagrolaimidae</taxon>
        <taxon>Panagrellus</taxon>
    </lineage>
</organism>
<dbReference type="AlphaFoldDB" id="A0A7E4USD8"/>
<dbReference type="Proteomes" id="UP000492821">
    <property type="component" value="Unassembled WGS sequence"/>
</dbReference>
<reference evidence="2" key="2">
    <citation type="submission" date="2020-10" db="UniProtKB">
        <authorList>
            <consortium name="WormBaseParasite"/>
        </authorList>
    </citation>
    <scope>IDENTIFICATION</scope>
</reference>
<protein>
    <submittedName>
        <fullName evidence="2">Transposase</fullName>
    </submittedName>
</protein>
<keyword evidence="1" id="KW-1185">Reference proteome</keyword>
<evidence type="ECO:0000313" key="2">
    <source>
        <dbReference type="WBParaSite" id="Pan_g12225.t1"/>
    </source>
</evidence>
<dbReference type="WBParaSite" id="Pan_g12225.t1">
    <property type="protein sequence ID" value="Pan_g12225.t1"/>
    <property type="gene ID" value="Pan_g12225"/>
</dbReference>
<reference evidence="1" key="1">
    <citation type="journal article" date="2013" name="Genetics">
        <title>The draft genome and transcriptome of Panagrellus redivivus are shaped by the harsh demands of a free-living lifestyle.</title>
        <authorList>
            <person name="Srinivasan J."/>
            <person name="Dillman A.R."/>
            <person name="Macchietto M.G."/>
            <person name="Heikkinen L."/>
            <person name="Lakso M."/>
            <person name="Fracchia K.M."/>
            <person name="Antoshechkin I."/>
            <person name="Mortazavi A."/>
            <person name="Wong G."/>
            <person name="Sternberg P.W."/>
        </authorList>
    </citation>
    <scope>NUCLEOTIDE SEQUENCE [LARGE SCALE GENOMIC DNA]</scope>
    <source>
        <strain evidence="1">MT8872</strain>
    </source>
</reference>
<evidence type="ECO:0000313" key="1">
    <source>
        <dbReference type="Proteomes" id="UP000492821"/>
    </source>
</evidence>
<sequence length="67" mass="8024">MYVDQINDPIHRAGTPYMKKESLFANIPKEQPTQAPEYTHRFVEHHFSQQPIRMHSKRKTSHFYLIA</sequence>
<accession>A0A7E4USD8</accession>
<name>A0A7E4USD8_PANRE</name>